<feature type="region of interest" description="Disordered" evidence="1">
    <location>
        <begin position="1"/>
        <end position="109"/>
    </location>
</feature>
<proteinExistence type="predicted"/>
<feature type="transmembrane region" description="Helical" evidence="2">
    <location>
        <begin position="138"/>
        <end position="159"/>
    </location>
</feature>
<dbReference type="InterPro" id="IPR000718">
    <property type="entry name" value="Peptidase_M13"/>
</dbReference>
<keyword evidence="2" id="KW-0472">Membrane</keyword>
<dbReference type="GO" id="GO:0005886">
    <property type="term" value="C:plasma membrane"/>
    <property type="evidence" value="ECO:0007669"/>
    <property type="project" value="TreeGrafter"/>
</dbReference>
<feature type="compositionally biased region" description="Polar residues" evidence="1">
    <location>
        <begin position="17"/>
        <end position="29"/>
    </location>
</feature>
<comment type="caution">
    <text evidence="4">The sequence shown here is derived from an EMBL/GenBank/DDBJ whole genome shotgun (WGS) entry which is preliminary data.</text>
</comment>
<protein>
    <recommendedName>
        <fullName evidence="3">Peptidase M13 N-terminal domain-containing protein</fullName>
    </recommendedName>
</protein>
<dbReference type="GO" id="GO:0004222">
    <property type="term" value="F:metalloendopeptidase activity"/>
    <property type="evidence" value="ECO:0007669"/>
    <property type="project" value="InterPro"/>
</dbReference>
<evidence type="ECO:0000256" key="1">
    <source>
        <dbReference type="SAM" id="MobiDB-lite"/>
    </source>
</evidence>
<evidence type="ECO:0000313" key="4">
    <source>
        <dbReference type="EMBL" id="KAK2148586.1"/>
    </source>
</evidence>
<evidence type="ECO:0000256" key="2">
    <source>
        <dbReference type="SAM" id="Phobius"/>
    </source>
</evidence>
<keyword evidence="5" id="KW-1185">Reference proteome</keyword>
<evidence type="ECO:0000313" key="5">
    <source>
        <dbReference type="Proteomes" id="UP001208570"/>
    </source>
</evidence>
<dbReference type="PROSITE" id="PS51885">
    <property type="entry name" value="NEPRILYSIN"/>
    <property type="match status" value="1"/>
</dbReference>
<reference evidence="4" key="1">
    <citation type="journal article" date="2023" name="Mol. Biol. Evol.">
        <title>Third-Generation Sequencing Reveals the Adaptive Role of the Epigenome in Three Deep-Sea Polychaetes.</title>
        <authorList>
            <person name="Perez M."/>
            <person name="Aroh O."/>
            <person name="Sun Y."/>
            <person name="Lan Y."/>
            <person name="Juniper S.K."/>
            <person name="Young C.R."/>
            <person name="Angers B."/>
            <person name="Qian P.Y."/>
        </authorList>
    </citation>
    <scope>NUCLEOTIDE SEQUENCE</scope>
    <source>
        <strain evidence="4">P08H-3</strain>
    </source>
</reference>
<dbReference type="PANTHER" id="PTHR11733">
    <property type="entry name" value="ZINC METALLOPROTEASE FAMILY M13 NEPRILYSIN-RELATED"/>
    <property type="match status" value="1"/>
</dbReference>
<feature type="domain" description="Peptidase M13 N-terminal" evidence="3">
    <location>
        <begin position="201"/>
        <end position="324"/>
    </location>
</feature>
<feature type="compositionally biased region" description="Basic and acidic residues" evidence="1">
    <location>
        <begin position="53"/>
        <end position="62"/>
    </location>
</feature>
<dbReference type="SUPFAM" id="SSF55486">
    <property type="entry name" value="Metalloproteases ('zincins'), catalytic domain"/>
    <property type="match status" value="1"/>
</dbReference>
<gene>
    <name evidence="4" type="ORF">LSH36_491g05053</name>
</gene>
<evidence type="ECO:0000259" key="3">
    <source>
        <dbReference type="Pfam" id="PF05649"/>
    </source>
</evidence>
<feature type="compositionally biased region" description="Basic residues" evidence="1">
    <location>
        <begin position="70"/>
        <end position="88"/>
    </location>
</feature>
<keyword evidence="2" id="KW-0812">Transmembrane</keyword>
<dbReference type="Pfam" id="PF05649">
    <property type="entry name" value="Peptidase_M13_N"/>
    <property type="match status" value="1"/>
</dbReference>
<accession>A0AAD9MYP8</accession>
<dbReference type="InterPro" id="IPR008753">
    <property type="entry name" value="Peptidase_M13_N"/>
</dbReference>
<organism evidence="4 5">
    <name type="scientific">Paralvinella palmiformis</name>
    <dbReference type="NCBI Taxonomy" id="53620"/>
    <lineage>
        <taxon>Eukaryota</taxon>
        <taxon>Metazoa</taxon>
        <taxon>Spiralia</taxon>
        <taxon>Lophotrochozoa</taxon>
        <taxon>Annelida</taxon>
        <taxon>Polychaeta</taxon>
        <taxon>Sedentaria</taxon>
        <taxon>Canalipalpata</taxon>
        <taxon>Terebellida</taxon>
        <taxon>Terebelliformia</taxon>
        <taxon>Alvinellidae</taxon>
        <taxon>Paralvinella</taxon>
    </lineage>
</organism>
<dbReference type="InterPro" id="IPR024079">
    <property type="entry name" value="MetalloPept_cat_dom_sf"/>
</dbReference>
<sequence>MATYIEVRPDDEEESDTAQPSTSSCSGTSKVKRSDSYNNKSGDPGQEPYGARTELDAPDVRDAQSTSRTSSRKSKHHRNHSGSRHQHNNNHVPTPAPNPQPEYKEPEHGTEAEVREYDFCMKTPMSDGHIIDLRGREVLFAIGVFFFLSVSIGLIVVLASNKVKEMNQAKLDNGKTATCYSKECLSRAADMLAKMDGSVKPCTDFWRFSCGGWLDRADIPPLENSWGVSKELKKRIEGDILALLESDVRRNRNTSAERKMKVVYRSCMDVDRIDEFGDWNMKMKPGVWSFQSFLKELHHEYYIQVFFTMFVHPDDKGGGNLLQVNDHCSRPKMR</sequence>
<dbReference type="PANTHER" id="PTHR11733:SF167">
    <property type="entry name" value="FI17812P1-RELATED"/>
    <property type="match status" value="1"/>
</dbReference>
<name>A0AAD9MYP8_9ANNE</name>
<dbReference type="EMBL" id="JAODUP010000491">
    <property type="protein sequence ID" value="KAK2148586.1"/>
    <property type="molecule type" value="Genomic_DNA"/>
</dbReference>
<dbReference type="Proteomes" id="UP001208570">
    <property type="component" value="Unassembled WGS sequence"/>
</dbReference>
<dbReference type="AlphaFoldDB" id="A0AAD9MYP8"/>
<keyword evidence="2" id="KW-1133">Transmembrane helix</keyword>
<dbReference type="Gene3D" id="3.40.390.10">
    <property type="entry name" value="Collagenase (Catalytic Domain)"/>
    <property type="match status" value="1"/>
</dbReference>
<dbReference type="GO" id="GO:0016485">
    <property type="term" value="P:protein processing"/>
    <property type="evidence" value="ECO:0007669"/>
    <property type="project" value="TreeGrafter"/>
</dbReference>